<keyword evidence="2" id="KW-1185">Reference proteome</keyword>
<dbReference type="EMBL" id="CM045875">
    <property type="protein sequence ID" value="KAI7943579.1"/>
    <property type="molecule type" value="Genomic_DNA"/>
</dbReference>
<evidence type="ECO:0000313" key="2">
    <source>
        <dbReference type="Proteomes" id="UP001060170"/>
    </source>
</evidence>
<gene>
    <name evidence="1" type="ORF">MJO28_011107</name>
</gene>
<protein>
    <submittedName>
        <fullName evidence="1">Uncharacterized protein</fullName>
    </submittedName>
</protein>
<sequence>MLSGVSLIARAKRGAVWFSVETRSLHVQREETRPSSHYIRNLPAETNLAPQTDPSRWVFHQDGWIRIIVFGTNVMVL</sequence>
<reference evidence="2" key="2">
    <citation type="journal article" date="2018" name="Mol. Plant Microbe Interact.">
        <title>Genome sequence resources for the wheat stripe rust pathogen (Puccinia striiformis f. sp. tritici) and the barley stripe rust pathogen (Puccinia striiformis f. sp. hordei).</title>
        <authorList>
            <person name="Xia C."/>
            <person name="Wang M."/>
            <person name="Yin C."/>
            <person name="Cornejo O.E."/>
            <person name="Hulbert S.H."/>
            <person name="Chen X."/>
        </authorList>
    </citation>
    <scope>NUCLEOTIDE SEQUENCE [LARGE SCALE GENOMIC DNA]</scope>
    <source>
        <strain evidence="2">93-210</strain>
    </source>
</reference>
<reference evidence="2" key="1">
    <citation type="journal article" date="2018" name="BMC Genomics">
        <title>Genomic insights into host adaptation between the wheat stripe rust pathogen (Puccinia striiformis f. sp. tritici) and the barley stripe rust pathogen (Puccinia striiformis f. sp. hordei).</title>
        <authorList>
            <person name="Xia C."/>
            <person name="Wang M."/>
            <person name="Yin C."/>
            <person name="Cornejo O.E."/>
            <person name="Hulbert S.H."/>
            <person name="Chen X."/>
        </authorList>
    </citation>
    <scope>NUCLEOTIDE SEQUENCE [LARGE SCALE GENOMIC DNA]</scope>
    <source>
        <strain evidence="2">93-210</strain>
    </source>
</reference>
<evidence type="ECO:0000313" key="1">
    <source>
        <dbReference type="EMBL" id="KAI7943579.1"/>
    </source>
</evidence>
<organism evidence="1 2">
    <name type="scientific">Puccinia striiformis f. sp. tritici</name>
    <dbReference type="NCBI Taxonomy" id="168172"/>
    <lineage>
        <taxon>Eukaryota</taxon>
        <taxon>Fungi</taxon>
        <taxon>Dikarya</taxon>
        <taxon>Basidiomycota</taxon>
        <taxon>Pucciniomycotina</taxon>
        <taxon>Pucciniomycetes</taxon>
        <taxon>Pucciniales</taxon>
        <taxon>Pucciniaceae</taxon>
        <taxon>Puccinia</taxon>
    </lineage>
</organism>
<reference evidence="1 2" key="3">
    <citation type="journal article" date="2022" name="Microbiol. Spectr.">
        <title>Folding features and dynamics of 3D genome architecture in plant fungal pathogens.</title>
        <authorList>
            <person name="Xia C."/>
        </authorList>
    </citation>
    <scope>NUCLEOTIDE SEQUENCE [LARGE SCALE GENOMIC DNA]</scope>
    <source>
        <strain evidence="1 2">93-210</strain>
    </source>
</reference>
<proteinExistence type="predicted"/>
<name>A0ACC0E371_9BASI</name>
<comment type="caution">
    <text evidence="1">The sequence shown here is derived from an EMBL/GenBank/DDBJ whole genome shotgun (WGS) entry which is preliminary data.</text>
</comment>
<dbReference type="Proteomes" id="UP001060170">
    <property type="component" value="Chromosome 11"/>
</dbReference>
<accession>A0ACC0E371</accession>